<proteinExistence type="predicted"/>
<dbReference type="EMBL" id="CP141261">
    <property type="protein sequence ID" value="WRL62409.1"/>
    <property type="molecule type" value="Genomic_DNA"/>
</dbReference>
<sequence>MTVEPTADDAELARRIAATETLMRAAGLVPEAFWPVDEDDDEQEQR</sequence>
<accession>A0ABZ1AV12</accession>
<keyword evidence="2" id="KW-1185">Reference proteome</keyword>
<gene>
    <name evidence="1" type="ORF">U6N30_20615</name>
</gene>
<evidence type="ECO:0000313" key="1">
    <source>
        <dbReference type="EMBL" id="WRL62409.1"/>
    </source>
</evidence>
<evidence type="ECO:0000313" key="2">
    <source>
        <dbReference type="Proteomes" id="UP001324287"/>
    </source>
</evidence>
<organism evidence="1 2">
    <name type="scientific">Blastococcus brunescens</name>
    <dbReference type="NCBI Taxonomy" id="1564165"/>
    <lineage>
        <taxon>Bacteria</taxon>
        <taxon>Bacillati</taxon>
        <taxon>Actinomycetota</taxon>
        <taxon>Actinomycetes</taxon>
        <taxon>Geodermatophilales</taxon>
        <taxon>Geodermatophilaceae</taxon>
        <taxon>Blastococcus</taxon>
    </lineage>
</organism>
<dbReference type="Proteomes" id="UP001324287">
    <property type="component" value="Chromosome"/>
</dbReference>
<reference evidence="1 2" key="1">
    <citation type="submission" date="2023-12" db="EMBL/GenBank/DDBJ databases">
        <title>Blastococcus brunescens sp. nov., an actonobacterium isolated from sandstone collected in sahara desert.</title>
        <authorList>
            <person name="Gtari M."/>
            <person name="Ghodhbane F."/>
        </authorList>
    </citation>
    <scope>NUCLEOTIDE SEQUENCE [LARGE SCALE GENOMIC DNA]</scope>
    <source>
        <strain evidence="1 2">BMG 8361</strain>
    </source>
</reference>
<name>A0ABZ1AV12_9ACTN</name>
<dbReference type="RefSeq" id="WP_324273763.1">
    <property type="nucleotide sequence ID" value="NZ_CP141261.1"/>
</dbReference>
<protein>
    <submittedName>
        <fullName evidence="1">Uncharacterized protein</fullName>
    </submittedName>
</protein>